<dbReference type="InterPro" id="IPR036318">
    <property type="entry name" value="FAD-bd_PCMH-like_sf"/>
</dbReference>
<dbReference type="InterPro" id="IPR005107">
    <property type="entry name" value="CO_DH_flav_C"/>
</dbReference>
<dbReference type="EMBL" id="WUMU01000014">
    <property type="protein sequence ID" value="MXN18647.1"/>
    <property type="molecule type" value="Genomic_DNA"/>
</dbReference>
<sequence>MKPFDFKQPATLEQALTLWHPGAAWLGGGTNLVDLMKIGVARPDTVIDITRIPGLSEIDLADDGSARIGALVKNSDLADHPGFAARFPMVAEALLSGASGQLRNAATLGGNLMQAPRCPWFQLPESACNRRNPGSGCDARQVGGLALIGASEGCSAIHPSDLCVPLLALDAVVEVAGPDGHREVPFATLHRLPGEHPETATTLAPGELIVALRLPAGAARFAGHAAYLKVRERTSFAFALTSAAAALELRDGRITAARLALGGIAPKPWRVPEAEALLIGQPPGAEVFARAAAHALEGADPAARKNWRRLLAIRTAQKALHMAALGTPETLPALPGSVFRSPAQEVSHA</sequence>
<dbReference type="PANTHER" id="PTHR42659">
    <property type="entry name" value="XANTHINE DEHYDROGENASE SUBUNIT C-RELATED"/>
    <property type="match status" value="1"/>
</dbReference>
<dbReference type="InterPro" id="IPR016166">
    <property type="entry name" value="FAD-bd_PCMH"/>
</dbReference>
<protein>
    <submittedName>
        <fullName evidence="4">Xanthine dehydrogenase family protein subunit M</fullName>
    </submittedName>
</protein>
<accession>A0A6L7G538</accession>
<reference evidence="4 5" key="1">
    <citation type="submission" date="2019-12" db="EMBL/GenBank/DDBJ databases">
        <authorList>
            <person name="Li M."/>
        </authorList>
    </citation>
    <scope>NUCLEOTIDE SEQUENCE [LARGE SCALE GENOMIC DNA]</scope>
    <source>
        <strain evidence="4 5">GBMRC 2024</strain>
    </source>
</reference>
<dbReference type="AlphaFoldDB" id="A0A6L7G538"/>
<name>A0A6L7G538_9RHOB</name>
<feature type="domain" description="FAD-binding PCMH-type" evidence="3">
    <location>
        <begin position="1"/>
        <end position="219"/>
    </location>
</feature>
<keyword evidence="2" id="KW-0274">FAD</keyword>
<dbReference type="InterPro" id="IPR002346">
    <property type="entry name" value="Mopterin_DH_FAD-bd"/>
</dbReference>
<dbReference type="InterPro" id="IPR016167">
    <property type="entry name" value="FAD-bd_PCMH_sub1"/>
</dbReference>
<evidence type="ECO:0000259" key="3">
    <source>
        <dbReference type="PROSITE" id="PS51387"/>
    </source>
</evidence>
<dbReference type="InterPro" id="IPR051312">
    <property type="entry name" value="Diverse_Substr_Oxidored"/>
</dbReference>
<dbReference type="RefSeq" id="WP_160894779.1">
    <property type="nucleotide sequence ID" value="NZ_WUMU01000014.1"/>
</dbReference>
<dbReference type="InterPro" id="IPR036683">
    <property type="entry name" value="CO_DH_flav_C_dom_sf"/>
</dbReference>
<dbReference type="Proteomes" id="UP000477911">
    <property type="component" value="Unassembled WGS sequence"/>
</dbReference>
<dbReference type="GO" id="GO:0071949">
    <property type="term" value="F:FAD binding"/>
    <property type="evidence" value="ECO:0007669"/>
    <property type="project" value="InterPro"/>
</dbReference>
<keyword evidence="1" id="KW-0285">Flavoprotein</keyword>
<dbReference type="Pfam" id="PF03450">
    <property type="entry name" value="CO_deh_flav_C"/>
    <property type="match status" value="1"/>
</dbReference>
<evidence type="ECO:0000256" key="2">
    <source>
        <dbReference type="ARBA" id="ARBA00022827"/>
    </source>
</evidence>
<dbReference type="Gene3D" id="3.30.390.50">
    <property type="entry name" value="CO dehydrogenase flavoprotein, C-terminal domain"/>
    <property type="match status" value="1"/>
</dbReference>
<dbReference type="PROSITE" id="PS51387">
    <property type="entry name" value="FAD_PCMH"/>
    <property type="match status" value="1"/>
</dbReference>
<gene>
    <name evidence="4" type="ORF">GR170_12430</name>
</gene>
<proteinExistence type="predicted"/>
<evidence type="ECO:0000256" key="1">
    <source>
        <dbReference type="ARBA" id="ARBA00022630"/>
    </source>
</evidence>
<dbReference type="Gene3D" id="3.30.43.10">
    <property type="entry name" value="Uridine Diphospho-n-acetylenolpyruvylglucosamine Reductase, domain 2"/>
    <property type="match status" value="1"/>
</dbReference>
<dbReference type="InterPro" id="IPR016169">
    <property type="entry name" value="FAD-bd_PCMH_sub2"/>
</dbReference>
<dbReference type="SUPFAM" id="SSF56176">
    <property type="entry name" value="FAD-binding/transporter-associated domain-like"/>
    <property type="match status" value="1"/>
</dbReference>
<dbReference type="Pfam" id="PF00941">
    <property type="entry name" value="FAD_binding_5"/>
    <property type="match status" value="1"/>
</dbReference>
<dbReference type="Gene3D" id="3.30.465.10">
    <property type="match status" value="2"/>
</dbReference>
<dbReference type="SMART" id="SM01092">
    <property type="entry name" value="CO_deh_flav_C"/>
    <property type="match status" value="1"/>
</dbReference>
<dbReference type="SUPFAM" id="SSF55447">
    <property type="entry name" value="CO dehydrogenase flavoprotein C-terminal domain-like"/>
    <property type="match status" value="1"/>
</dbReference>
<evidence type="ECO:0000313" key="5">
    <source>
        <dbReference type="Proteomes" id="UP000477911"/>
    </source>
</evidence>
<evidence type="ECO:0000313" key="4">
    <source>
        <dbReference type="EMBL" id="MXN18647.1"/>
    </source>
</evidence>
<comment type="caution">
    <text evidence="4">The sequence shown here is derived from an EMBL/GenBank/DDBJ whole genome shotgun (WGS) entry which is preliminary data.</text>
</comment>
<dbReference type="GO" id="GO:0016491">
    <property type="term" value="F:oxidoreductase activity"/>
    <property type="evidence" value="ECO:0007669"/>
    <property type="project" value="InterPro"/>
</dbReference>
<dbReference type="PANTHER" id="PTHR42659:SF9">
    <property type="entry name" value="XANTHINE DEHYDROGENASE FAD-BINDING SUBUNIT XDHB-RELATED"/>
    <property type="match status" value="1"/>
</dbReference>
<keyword evidence="5" id="KW-1185">Reference proteome</keyword>
<organism evidence="4 5">
    <name type="scientific">Pseudooceanicola albus</name>
    <dbReference type="NCBI Taxonomy" id="2692189"/>
    <lineage>
        <taxon>Bacteria</taxon>
        <taxon>Pseudomonadati</taxon>
        <taxon>Pseudomonadota</taxon>
        <taxon>Alphaproteobacteria</taxon>
        <taxon>Rhodobacterales</taxon>
        <taxon>Paracoccaceae</taxon>
        <taxon>Pseudooceanicola</taxon>
    </lineage>
</organism>